<feature type="region of interest" description="Disordered" evidence="4">
    <location>
        <begin position="305"/>
        <end position="324"/>
    </location>
</feature>
<organism evidence="7 8">
    <name type="scientific">Rhizoctonia solani</name>
    <dbReference type="NCBI Taxonomy" id="456999"/>
    <lineage>
        <taxon>Eukaryota</taxon>
        <taxon>Fungi</taxon>
        <taxon>Dikarya</taxon>
        <taxon>Basidiomycota</taxon>
        <taxon>Agaricomycotina</taxon>
        <taxon>Agaricomycetes</taxon>
        <taxon>Cantharellales</taxon>
        <taxon>Ceratobasidiaceae</taxon>
        <taxon>Rhizoctonia</taxon>
    </lineage>
</organism>
<feature type="transmembrane region" description="Helical" evidence="5">
    <location>
        <begin position="121"/>
        <end position="143"/>
    </location>
</feature>
<evidence type="ECO:0000313" key="7">
    <source>
        <dbReference type="EMBL" id="CAE6445641.1"/>
    </source>
</evidence>
<dbReference type="Pfam" id="PF00179">
    <property type="entry name" value="UQ_con"/>
    <property type="match status" value="1"/>
</dbReference>
<gene>
    <name evidence="7" type="ORF">RDB_LOCUS84048</name>
</gene>
<evidence type="ECO:0000256" key="5">
    <source>
        <dbReference type="SAM" id="Phobius"/>
    </source>
</evidence>
<feature type="transmembrane region" description="Helical" evidence="5">
    <location>
        <begin position="39"/>
        <end position="58"/>
    </location>
</feature>
<feature type="region of interest" description="Disordered" evidence="4">
    <location>
        <begin position="474"/>
        <end position="506"/>
    </location>
</feature>
<keyword evidence="1" id="KW-0808">Transferase</keyword>
<dbReference type="AlphaFoldDB" id="A0A8H3B1R0"/>
<dbReference type="PROSITE" id="PS00183">
    <property type="entry name" value="UBC_1"/>
    <property type="match status" value="1"/>
</dbReference>
<dbReference type="SUPFAM" id="SSF54495">
    <property type="entry name" value="UBC-like"/>
    <property type="match status" value="1"/>
</dbReference>
<feature type="transmembrane region" description="Helical" evidence="5">
    <location>
        <begin position="67"/>
        <end position="84"/>
    </location>
</feature>
<evidence type="ECO:0000256" key="3">
    <source>
        <dbReference type="PROSITE-ProRule" id="PRU10133"/>
    </source>
</evidence>
<proteinExistence type="predicted"/>
<sequence length="506" mass="56810">MGDSNLFNTLRFRAFGSIVVLALSAYLASVLFSTDIHDFLIFSLVVSVASLVIILALSQRSQPRTEAWILFILAVLWLTMGAYSQDVIGYQRCYAMRGQTVPTSNNATMSAERYCRQMKSILAFSWAIFVLLTIWWIILLFVVDKLYASGDHDIWTGPMSDVMMPGEDPIPKPEPEAYPPRVPAVLSIVSRSYRARQSEMRSEELVRWTTMGISCAIGVQLLLFVLPSLRPYGTIIQVLLALGACGALAYVAVTDRRQNGNLTTDGHNRNELKMIGMFFILWLMFAIMFRMTGVGGGHSSVDAPAAVAPKSDTGRNHGREKYDPYKDTRRGSYRVYEEWLMSDYKVSLVNDNMQEFYVMFSGPEETAFAGGVWKIHVELPDQYPYKSPSIGFMNKIFHPNIDELSGSVCLDVINQTWSPMFDMINIFESFLPQLLRYPNPSDPLNGEAAALLMREPKNYEAKVREYVKRYASKEAAEAAAAEEDEEDEEDAEMSSVGSISDDEGNA</sequence>
<evidence type="ECO:0000313" key="8">
    <source>
        <dbReference type="Proteomes" id="UP000663840"/>
    </source>
</evidence>
<dbReference type="PROSITE" id="PS50127">
    <property type="entry name" value="UBC_2"/>
    <property type="match status" value="1"/>
</dbReference>
<dbReference type="InterPro" id="IPR000608">
    <property type="entry name" value="UBC"/>
</dbReference>
<feature type="transmembrane region" description="Helical" evidence="5">
    <location>
        <begin position="12"/>
        <end position="33"/>
    </location>
</feature>
<reference evidence="7" key="1">
    <citation type="submission" date="2021-01" db="EMBL/GenBank/DDBJ databases">
        <authorList>
            <person name="Kaushik A."/>
        </authorList>
    </citation>
    <scope>NUCLEOTIDE SEQUENCE</scope>
    <source>
        <strain evidence="7">AG1-1A</strain>
    </source>
</reference>
<feature type="domain" description="UBC core" evidence="6">
    <location>
        <begin position="323"/>
        <end position="472"/>
    </location>
</feature>
<evidence type="ECO:0000256" key="2">
    <source>
        <dbReference type="ARBA" id="ARBA00022786"/>
    </source>
</evidence>
<dbReference type="PANTHER" id="PTHR24068">
    <property type="entry name" value="UBIQUITIN-CONJUGATING ENZYME E2"/>
    <property type="match status" value="1"/>
</dbReference>
<keyword evidence="2" id="KW-0833">Ubl conjugation pathway</keyword>
<feature type="transmembrane region" description="Helical" evidence="5">
    <location>
        <begin position="232"/>
        <end position="253"/>
    </location>
</feature>
<feature type="compositionally biased region" description="Acidic residues" evidence="4">
    <location>
        <begin position="480"/>
        <end position="492"/>
    </location>
</feature>
<dbReference type="Proteomes" id="UP000663840">
    <property type="component" value="Unassembled WGS sequence"/>
</dbReference>
<dbReference type="FunFam" id="3.10.110.10:FF:000061">
    <property type="entry name" value="Ubiquitin-conjugating enzyme E2 8"/>
    <property type="match status" value="1"/>
</dbReference>
<evidence type="ECO:0000256" key="1">
    <source>
        <dbReference type="ARBA" id="ARBA00022679"/>
    </source>
</evidence>
<dbReference type="GO" id="GO:0016740">
    <property type="term" value="F:transferase activity"/>
    <property type="evidence" value="ECO:0007669"/>
    <property type="project" value="UniProtKB-KW"/>
</dbReference>
<dbReference type="InterPro" id="IPR023313">
    <property type="entry name" value="UBQ-conjugating_AS"/>
</dbReference>
<keyword evidence="5" id="KW-0472">Membrane</keyword>
<keyword evidence="5" id="KW-0812">Transmembrane</keyword>
<keyword evidence="5" id="KW-1133">Transmembrane helix</keyword>
<feature type="transmembrane region" description="Helical" evidence="5">
    <location>
        <begin position="274"/>
        <end position="291"/>
    </location>
</feature>
<comment type="caution">
    <text evidence="7">The sequence shown here is derived from an EMBL/GenBank/DDBJ whole genome shotgun (WGS) entry which is preliminary data.</text>
</comment>
<feature type="compositionally biased region" description="Basic and acidic residues" evidence="4">
    <location>
        <begin position="312"/>
        <end position="324"/>
    </location>
</feature>
<dbReference type="SMART" id="SM00212">
    <property type="entry name" value="UBCc"/>
    <property type="match status" value="1"/>
</dbReference>
<dbReference type="Gene3D" id="3.10.110.10">
    <property type="entry name" value="Ubiquitin Conjugating Enzyme"/>
    <property type="match status" value="1"/>
</dbReference>
<dbReference type="CDD" id="cd23797">
    <property type="entry name" value="UBCc_UBE2H"/>
    <property type="match status" value="1"/>
</dbReference>
<name>A0A8H3B1R0_9AGAM</name>
<protein>
    <recommendedName>
        <fullName evidence="6">UBC core domain-containing protein</fullName>
    </recommendedName>
</protein>
<evidence type="ECO:0000259" key="6">
    <source>
        <dbReference type="PROSITE" id="PS50127"/>
    </source>
</evidence>
<feature type="active site" description="Glycyl thioester intermediate" evidence="3">
    <location>
        <position position="409"/>
    </location>
</feature>
<evidence type="ECO:0000256" key="4">
    <source>
        <dbReference type="SAM" id="MobiDB-lite"/>
    </source>
</evidence>
<accession>A0A8H3B1R0</accession>
<dbReference type="InterPro" id="IPR016135">
    <property type="entry name" value="UBQ-conjugating_enzyme/RWD"/>
</dbReference>
<dbReference type="EMBL" id="CAJMWR010002484">
    <property type="protein sequence ID" value="CAE6445641.1"/>
    <property type="molecule type" value="Genomic_DNA"/>
</dbReference>